<feature type="region of interest" description="Disordered" evidence="1">
    <location>
        <begin position="75"/>
        <end position="112"/>
    </location>
</feature>
<feature type="compositionally biased region" description="Polar residues" evidence="1">
    <location>
        <begin position="76"/>
        <end position="94"/>
    </location>
</feature>
<dbReference type="Proteomes" id="UP000663889">
    <property type="component" value="Unassembled WGS sequence"/>
</dbReference>
<sequence>MSQQISQAEWQLNEEIINNLKISYEHDEPKQERLQQALGLIPKYSFIILSDLTKFTSSLQAASINFYRDKSDYLVDSNNPNKESSQTSNNMTLMSSNYISSSSTSTNPSQTI</sequence>
<evidence type="ECO:0000313" key="4">
    <source>
        <dbReference type="EMBL" id="CAF3585962.1"/>
    </source>
</evidence>
<evidence type="ECO:0000313" key="2">
    <source>
        <dbReference type="EMBL" id="CAF0836372.1"/>
    </source>
</evidence>
<reference evidence="3" key="1">
    <citation type="submission" date="2021-02" db="EMBL/GenBank/DDBJ databases">
        <authorList>
            <person name="Nowell W R."/>
        </authorList>
    </citation>
    <scope>NUCLEOTIDE SEQUENCE</scope>
</reference>
<dbReference type="AlphaFoldDB" id="A0A815V9W3"/>
<dbReference type="Proteomes" id="UP000663823">
    <property type="component" value="Unassembled WGS sequence"/>
</dbReference>
<dbReference type="EMBL" id="CAJNOU010007645">
    <property type="protein sequence ID" value="CAF1527862.1"/>
    <property type="molecule type" value="Genomic_DNA"/>
</dbReference>
<dbReference type="EMBL" id="CAJOBE010000166">
    <property type="protein sequence ID" value="CAF3585962.1"/>
    <property type="molecule type" value="Genomic_DNA"/>
</dbReference>
<comment type="caution">
    <text evidence="3">The sequence shown here is derived from an EMBL/GenBank/DDBJ whole genome shotgun (WGS) entry which is preliminary data.</text>
</comment>
<name>A0A815V9W3_9BILA</name>
<evidence type="ECO:0000313" key="6">
    <source>
        <dbReference type="Proteomes" id="UP000663889"/>
    </source>
</evidence>
<gene>
    <name evidence="4" type="ORF">FNK824_LOCUS2674</name>
    <name evidence="5" type="ORF">OTI717_LOCUS9105</name>
    <name evidence="2" type="ORF">RFH988_LOCUS5711</name>
    <name evidence="3" type="ORF">SEV965_LOCUS37364</name>
</gene>
<feature type="compositionally biased region" description="Low complexity" evidence="1">
    <location>
        <begin position="95"/>
        <end position="112"/>
    </location>
</feature>
<dbReference type="EMBL" id="CAJOAX010000758">
    <property type="protein sequence ID" value="CAF3646109.1"/>
    <property type="molecule type" value="Genomic_DNA"/>
</dbReference>
<evidence type="ECO:0000313" key="3">
    <source>
        <dbReference type="EMBL" id="CAF1527862.1"/>
    </source>
</evidence>
<evidence type="ECO:0000313" key="5">
    <source>
        <dbReference type="EMBL" id="CAF3646109.1"/>
    </source>
</evidence>
<evidence type="ECO:0000256" key="1">
    <source>
        <dbReference type="SAM" id="MobiDB-lite"/>
    </source>
</evidence>
<accession>A0A815V9W3</accession>
<dbReference type="Proteomes" id="UP000663874">
    <property type="component" value="Unassembled WGS sequence"/>
</dbReference>
<dbReference type="Proteomes" id="UP000663882">
    <property type="component" value="Unassembled WGS sequence"/>
</dbReference>
<proteinExistence type="predicted"/>
<organism evidence="3 6">
    <name type="scientific">Rotaria sordida</name>
    <dbReference type="NCBI Taxonomy" id="392033"/>
    <lineage>
        <taxon>Eukaryota</taxon>
        <taxon>Metazoa</taxon>
        <taxon>Spiralia</taxon>
        <taxon>Gnathifera</taxon>
        <taxon>Rotifera</taxon>
        <taxon>Eurotatoria</taxon>
        <taxon>Bdelloidea</taxon>
        <taxon>Philodinida</taxon>
        <taxon>Philodinidae</taxon>
        <taxon>Rotaria</taxon>
    </lineage>
</organism>
<dbReference type="EMBL" id="CAJNOO010000164">
    <property type="protein sequence ID" value="CAF0836372.1"/>
    <property type="molecule type" value="Genomic_DNA"/>
</dbReference>
<protein>
    <submittedName>
        <fullName evidence="3">Uncharacterized protein</fullName>
    </submittedName>
</protein>